<proteinExistence type="predicted"/>
<dbReference type="GO" id="GO:0004140">
    <property type="term" value="F:dephospho-CoA kinase activity"/>
    <property type="evidence" value="ECO:0007669"/>
    <property type="project" value="TreeGrafter"/>
</dbReference>
<dbReference type="RefSeq" id="WP_147664728.1">
    <property type="nucleotide sequence ID" value="NZ_CP042905.2"/>
</dbReference>
<evidence type="ECO:0000259" key="1">
    <source>
        <dbReference type="Pfam" id="PF01467"/>
    </source>
</evidence>
<dbReference type="PANTHER" id="PTHR10695:SF46">
    <property type="entry name" value="BIFUNCTIONAL COENZYME A SYNTHASE-RELATED"/>
    <property type="match status" value="1"/>
</dbReference>
<reference evidence="2 3" key="2">
    <citation type="journal article" date="2024" name="Int. J. Syst. Evol. Microbiol.">
        <title>Promethearchaeum syntrophicum gen. nov., sp. nov., an anaerobic, obligately syntrophic archaeon, the first isolate of the lineage 'Asgard' archaea, and proposal of the new archaeal phylum Promethearchaeota phyl. nov. and kingdom Promethearchaeati regn. nov.</title>
        <authorList>
            <person name="Imachi H."/>
            <person name="Nobu M.K."/>
            <person name="Kato S."/>
            <person name="Takaki Y."/>
            <person name="Miyazaki M."/>
            <person name="Miyata M."/>
            <person name="Ogawara M."/>
            <person name="Saito Y."/>
            <person name="Sakai S."/>
            <person name="Tahara Y.O."/>
            <person name="Takano Y."/>
            <person name="Tasumi E."/>
            <person name="Uematsu K."/>
            <person name="Yoshimura T."/>
            <person name="Itoh T."/>
            <person name="Ohkuma M."/>
            <person name="Takai K."/>
        </authorList>
    </citation>
    <scope>NUCLEOTIDE SEQUENCE [LARGE SCALE GENOMIC DNA]</scope>
    <source>
        <strain evidence="2 3">MK-D1</strain>
    </source>
</reference>
<dbReference type="AlphaFoldDB" id="A0A5B9DFE2"/>
<dbReference type="InterPro" id="IPR014729">
    <property type="entry name" value="Rossmann-like_a/b/a_fold"/>
</dbReference>
<keyword evidence="2" id="KW-0808">Transferase</keyword>
<feature type="domain" description="Cytidyltransferase-like" evidence="1">
    <location>
        <begin position="17"/>
        <end position="154"/>
    </location>
</feature>
<dbReference type="GO" id="GO:0015937">
    <property type="term" value="P:coenzyme A biosynthetic process"/>
    <property type="evidence" value="ECO:0007669"/>
    <property type="project" value="TreeGrafter"/>
</dbReference>
<dbReference type="SUPFAM" id="SSF52374">
    <property type="entry name" value="Nucleotidylyl transferase"/>
    <property type="match status" value="1"/>
</dbReference>
<evidence type="ECO:0000313" key="3">
    <source>
        <dbReference type="Proteomes" id="UP000321408"/>
    </source>
</evidence>
<name>A0A5B9DFE2_9ARCH</name>
<dbReference type="NCBIfam" id="NF001985">
    <property type="entry name" value="PRK00777.1"/>
    <property type="match status" value="1"/>
</dbReference>
<dbReference type="GO" id="GO:0004595">
    <property type="term" value="F:pantetheine-phosphate adenylyltransferase activity"/>
    <property type="evidence" value="ECO:0007669"/>
    <property type="project" value="UniProtKB-EC"/>
</dbReference>
<dbReference type="Pfam" id="PF01467">
    <property type="entry name" value="CTP_transf_like"/>
    <property type="match status" value="1"/>
</dbReference>
<sequence>MADFPRNEFIYDLIGLGGTFDQFHLGHAELIKTAFRFGKHVAIGLTTEKLLDNKIMKEKIHSYTQREQNLKKYIQDEIGVSKQNYTIIPLNDPFGPAITDENLQAHVSSMETYKIAIKINEIRIKKGLPPLVLIVIPIILNQSGNKYSSSEIRKNS</sequence>
<evidence type="ECO:0000313" key="2">
    <source>
        <dbReference type="EMBL" id="QEE17844.1"/>
    </source>
</evidence>
<gene>
    <name evidence="2" type="ORF">DSAG12_03682</name>
</gene>
<dbReference type="NCBIfam" id="TIGR00125">
    <property type="entry name" value="cyt_tran_rel"/>
    <property type="match status" value="1"/>
</dbReference>
<protein>
    <submittedName>
        <fullName evidence="2">Pantetheine-phosphate adenylyltransferase</fullName>
        <ecNumber evidence="2">2.7.7.3</ecNumber>
    </submittedName>
</protein>
<organism evidence="2 3">
    <name type="scientific">Promethearchaeum syntrophicum</name>
    <dbReference type="NCBI Taxonomy" id="2594042"/>
    <lineage>
        <taxon>Archaea</taxon>
        <taxon>Promethearchaeati</taxon>
        <taxon>Promethearchaeota</taxon>
        <taxon>Promethearchaeia</taxon>
        <taxon>Promethearchaeales</taxon>
        <taxon>Promethearchaeaceae</taxon>
        <taxon>Promethearchaeum</taxon>
    </lineage>
</organism>
<dbReference type="InterPro" id="IPR004821">
    <property type="entry name" value="Cyt_trans-like"/>
</dbReference>
<dbReference type="PANTHER" id="PTHR10695">
    <property type="entry name" value="DEPHOSPHO-COA KINASE-RELATED"/>
    <property type="match status" value="1"/>
</dbReference>
<keyword evidence="3" id="KW-1185">Reference proteome</keyword>
<reference evidence="2 3" key="1">
    <citation type="journal article" date="2020" name="Nature">
        <title>Isolation of an archaeon at the prokaryote-eukaryote interface.</title>
        <authorList>
            <person name="Imachi H."/>
            <person name="Nobu M.K."/>
            <person name="Nakahara N."/>
            <person name="Morono Y."/>
            <person name="Ogawara M."/>
            <person name="Takaki Y."/>
            <person name="Takano Y."/>
            <person name="Uematsu K."/>
            <person name="Ikuta T."/>
            <person name="Ito M."/>
            <person name="Matsui Y."/>
            <person name="Miyazaki M."/>
            <person name="Murata K."/>
            <person name="Saito Y."/>
            <person name="Sakai S."/>
            <person name="Song C."/>
            <person name="Tasumi E."/>
            <person name="Yamanaka Y."/>
            <person name="Yamaguchi T."/>
            <person name="Kamagata Y."/>
            <person name="Tamaki H."/>
            <person name="Takai K."/>
        </authorList>
    </citation>
    <scope>NUCLEOTIDE SEQUENCE [LARGE SCALE GENOMIC DNA]</scope>
    <source>
        <strain evidence="2 3">MK-D1</strain>
    </source>
</reference>
<dbReference type="Gene3D" id="3.40.50.620">
    <property type="entry name" value="HUPs"/>
    <property type="match status" value="1"/>
</dbReference>
<dbReference type="Proteomes" id="UP000321408">
    <property type="component" value="Chromosome"/>
</dbReference>
<accession>A0A5B9DFE2</accession>
<dbReference type="KEGG" id="psyt:DSAG12_03682"/>
<dbReference type="EMBL" id="CP042905">
    <property type="protein sequence ID" value="QEE17844.1"/>
    <property type="molecule type" value="Genomic_DNA"/>
</dbReference>
<keyword evidence="2" id="KW-0548">Nucleotidyltransferase</keyword>
<dbReference type="GeneID" id="41331651"/>
<dbReference type="OrthoDB" id="53228at2157"/>
<dbReference type="EC" id="2.7.7.3" evidence="2"/>